<reference evidence="2" key="1">
    <citation type="submission" date="2021-06" db="EMBL/GenBank/DDBJ databases">
        <authorList>
            <person name="Kallberg Y."/>
            <person name="Tangrot J."/>
            <person name="Rosling A."/>
        </authorList>
    </citation>
    <scope>NUCLEOTIDE SEQUENCE</scope>
    <source>
        <strain evidence="2">FL130A</strain>
    </source>
</reference>
<dbReference type="Proteomes" id="UP000789508">
    <property type="component" value="Unassembled WGS sequence"/>
</dbReference>
<feature type="compositionally biased region" description="Polar residues" evidence="1">
    <location>
        <begin position="1"/>
        <end position="11"/>
    </location>
</feature>
<gene>
    <name evidence="2" type="ORF">ALEPTO_LOCUS12440</name>
</gene>
<dbReference type="EMBL" id="CAJVPS010028292">
    <property type="protein sequence ID" value="CAG8726050.1"/>
    <property type="molecule type" value="Genomic_DNA"/>
</dbReference>
<protein>
    <submittedName>
        <fullName evidence="2">9760_t:CDS:1</fullName>
    </submittedName>
</protein>
<proteinExistence type="predicted"/>
<evidence type="ECO:0000313" key="3">
    <source>
        <dbReference type="Proteomes" id="UP000789508"/>
    </source>
</evidence>
<dbReference type="OrthoDB" id="2423724at2759"/>
<comment type="caution">
    <text evidence="2">The sequence shown here is derived from an EMBL/GenBank/DDBJ whole genome shotgun (WGS) entry which is preliminary data.</text>
</comment>
<feature type="non-terminal residue" evidence="2">
    <location>
        <position position="1"/>
    </location>
</feature>
<organism evidence="2 3">
    <name type="scientific">Ambispora leptoticha</name>
    <dbReference type="NCBI Taxonomy" id="144679"/>
    <lineage>
        <taxon>Eukaryota</taxon>
        <taxon>Fungi</taxon>
        <taxon>Fungi incertae sedis</taxon>
        <taxon>Mucoromycota</taxon>
        <taxon>Glomeromycotina</taxon>
        <taxon>Glomeromycetes</taxon>
        <taxon>Archaeosporales</taxon>
        <taxon>Ambisporaceae</taxon>
        <taxon>Ambispora</taxon>
    </lineage>
</organism>
<sequence>ITSSEVISENNTLDRRLKKKKSGSNPRSVQISDSVNIINKADITNNLIKNVDEMDDLQAKLTQSHKEREE</sequence>
<feature type="non-terminal residue" evidence="2">
    <location>
        <position position="70"/>
    </location>
</feature>
<name>A0A9N9NE56_9GLOM</name>
<evidence type="ECO:0000256" key="1">
    <source>
        <dbReference type="SAM" id="MobiDB-lite"/>
    </source>
</evidence>
<dbReference type="AlphaFoldDB" id="A0A9N9NE56"/>
<accession>A0A9N9NE56</accession>
<feature type="region of interest" description="Disordered" evidence="1">
    <location>
        <begin position="1"/>
        <end position="29"/>
    </location>
</feature>
<keyword evidence="3" id="KW-1185">Reference proteome</keyword>
<evidence type="ECO:0000313" key="2">
    <source>
        <dbReference type="EMBL" id="CAG8726050.1"/>
    </source>
</evidence>